<feature type="transmembrane region" description="Helical" evidence="5">
    <location>
        <begin position="69"/>
        <end position="90"/>
    </location>
</feature>
<keyword evidence="8" id="KW-1185">Reference proteome</keyword>
<feature type="transmembrane region" description="Helical" evidence="5">
    <location>
        <begin position="164"/>
        <end position="183"/>
    </location>
</feature>
<name>A0A5S5DIU4_9SPHI</name>
<accession>A0A5S5DIU4</accession>
<feature type="transmembrane region" description="Helical" evidence="5">
    <location>
        <begin position="329"/>
        <end position="348"/>
    </location>
</feature>
<dbReference type="GO" id="GO:0016874">
    <property type="term" value="F:ligase activity"/>
    <property type="evidence" value="ECO:0007669"/>
    <property type="project" value="UniProtKB-KW"/>
</dbReference>
<dbReference type="PANTHER" id="PTHR37422">
    <property type="entry name" value="TEICHURONIC ACID BIOSYNTHESIS PROTEIN TUAE"/>
    <property type="match status" value="1"/>
</dbReference>
<evidence type="ECO:0000256" key="1">
    <source>
        <dbReference type="ARBA" id="ARBA00004141"/>
    </source>
</evidence>
<keyword evidence="2 5" id="KW-0812">Transmembrane</keyword>
<evidence type="ECO:0000313" key="7">
    <source>
        <dbReference type="EMBL" id="TYP94609.1"/>
    </source>
</evidence>
<dbReference type="Proteomes" id="UP000325105">
    <property type="component" value="Unassembled WGS sequence"/>
</dbReference>
<feature type="transmembrane region" description="Helical" evidence="5">
    <location>
        <begin position="96"/>
        <end position="113"/>
    </location>
</feature>
<dbReference type="PANTHER" id="PTHR37422:SF13">
    <property type="entry name" value="LIPOPOLYSACCHARIDE BIOSYNTHESIS PROTEIN PA4999-RELATED"/>
    <property type="match status" value="1"/>
</dbReference>
<dbReference type="EMBL" id="VNHX01000011">
    <property type="protein sequence ID" value="TYP94609.1"/>
    <property type="molecule type" value="Genomic_DNA"/>
</dbReference>
<organism evidence="7 8">
    <name type="scientific">Sphingobacterium allocomposti</name>
    <dbReference type="NCBI Taxonomy" id="415956"/>
    <lineage>
        <taxon>Bacteria</taxon>
        <taxon>Pseudomonadati</taxon>
        <taxon>Bacteroidota</taxon>
        <taxon>Sphingobacteriia</taxon>
        <taxon>Sphingobacteriales</taxon>
        <taxon>Sphingobacteriaceae</taxon>
        <taxon>Sphingobacterium</taxon>
    </lineage>
</organism>
<sequence length="411" mass="46288">MKDANFETVFVIVFILTAFLDEVFTIQIGSVFFTPLKGFSVFATLVYLSRITGNVRLNAYDSSTRKGFTLLYLYILTAIVFSLVQGGAIGGLLERFFHFLSSLIIIDLLISYIKRNKVNLTAIINTLLLVYYIELIVAFGEVLLQRPLINVGIVNLSPLKIRGFHGDRIFLAEYLSMGLFLYFHKNGINLKLLALGVISFIIVIVSGSNTAIILFAVVGAYIAYSLKNKTLKVVLIIMAFLGASTFSVLRSKFLSDADQVQIEKRNAMYYSGGSNADANWRLFAITEIWDNFLSEPTVFGHGYESSSDFLELKSNYLYKMKPHNIISVLYDYGAIGGLFAGVTLIGLFTTAYNMFRIKRRDTLTALSFIFSVLMISRLLFYYHTTIVWIFIFGVAIITVTERSRSKVNRTL</sequence>
<gene>
    <name evidence="7" type="ORF">BC792_11117</name>
</gene>
<dbReference type="InterPro" id="IPR007016">
    <property type="entry name" value="O-antigen_ligase-rel_domated"/>
</dbReference>
<feature type="transmembrane region" description="Helical" evidence="5">
    <location>
        <begin position="230"/>
        <end position="249"/>
    </location>
</feature>
<evidence type="ECO:0000313" key="8">
    <source>
        <dbReference type="Proteomes" id="UP000325105"/>
    </source>
</evidence>
<feature type="transmembrane region" description="Helical" evidence="5">
    <location>
        <begin position="368"/>
        <end position="399"/>
    </location>
</feature>
<feature type="transmembrane region" description="Helical" evidence="5">
    <location>
        <begin position="9"/>
        <end position="33"/>
    </location>
</feature>
<dbReference type="InterPro" id="IPR051533">
    <property type="entry name" value="WaaL-like"/>
</dbReference>
<evidence type="ECO:0000256" key="5">
    <source>
        <dbReference type="SAM" id="Phobius"/>
    </source>
</evidence>
<protein>
    <submittedName>
        <fullName evidence="7">O-antigen ligase-like membrane protein</fullName>
    </submittedName>
</protein>
<reference evidence="7 8" key="1">
    <citation type="submission" date="2019-07" db="EMBL/GenBank/DDBJ databases">
        <title>Genomic Encyclopedia of Archaeal and Bacterial Type Strains, Phase II (KMG-II): from individual species to whole genera.</title>
        <authorList>
            <person name="Goeker M."/>
        </authorList>
    </citation>
    <scope>NUCLEOTIDE SEQUENCE [LARGE SCALE GENOMIC DNA]</scope>
    <source>
        <strain evidence="7 8">DSM 18850</strain>
    </source>
</reference>
<keyword evidence="7" id="KW-0436">Ligase</keyword>
<proteinExistence type="predicted"/>
<comment type="caution">
    <text evidence="7">The sequence shown here is derived from an EMBL/GenBank/DDBJ whole genome shotgun (WGS) entry which is preliminary data.</text>
</comment>
<evidence type="ECO:0000256" key="3">
    <source>
        <dbReference type="ARBA" id="ARBA00022989"/>
    </source>
</evidence>
<dbReference type="GO" id="GO:0016020">
    <property type="term" value="C:membrane"/>
    <property type="evidence" value="ECO:0007669"/>
    <property type="project" value="UniProtKB-SubCell"/>
</dbReference>
<feature type="transmembrane region" description="Helical" evidence="5">
    <location>
        <begin position="120"/>
        <end position="144"/>
    </location>
</feature>
<evidence type="ECO:0000259" key="6">
    <source>
        <dbReference type="Pfam" id="PF04932"/>
    </source>
</evidence>
<feature type="domain" description="O-antigen ligase-related" evidence="6">
    <location>
        <begin position="196"/>
        <end position="339"/>
    </location>
</feature>
<keyword evidence="4 5" id="KW-0472">Membrane</keyword>
<dbReference type="AlphaFoldDB" id="A0A5S5DIU4"/>
<keyword evidence="3 5" id="KW-1133">Transmembrane helix</keyword>
<feature type="transmembrane region" description="Helical" evidence="5">
    <location>
        <begin position="195"/>
        <end position="224"/>
    </location>
</feature>
<dbReference type="Pfam" id="PF04932">
    <property type="entry name" value="Wzy_C"/>
    <property type="match status" value="1"/>
</dbReference>
<comment type="subcellular location">
    <subcellularLocation>
        <location evidence="1">Membrane</location>
        <topology evidence="1">Multi-pass membrane protein</topology>
    </subcellularLocation>
</comment>
<dbReference type="RefSeq" id="WP_148908741.1">
    <property type="nucleotide sequence ID" value="NZ_VNHX01000011.1"/>
</dbReference>
<evidence type="ECO:0000256" key="2">
    <source>
        <dbReference type="ARBA" id="ARBA00022692"/>
    </source>
</evidence>
<evidence type="ECO:0000256" key="4">
    <source>
        <dbReference type="ARBA" id="ARBA00023136"/>
    </source>
</evidence>